<name>A0A059F6S7_9PROT</name>
<dbReference type="RefSeq" id="WP_155840086.1">
    <property type="nucleotide sequence ID" value="NZ_ARYJ01000016.1"/>
</dbReference>
<dbReference type="PATRIC" id="fig|1280952.3.peg.3267"/>
<sequence>MKIQTCFTIGLLACTLSACGGHSVIDDAKDAYLPECPGQSLGKIVNGYFINDFDAKTLWTAYGTDDPDTVRVTAEGEILYVGVNTAATLEVLYDQARDELSLSRVKFGGKDQPRPFAEALVSNMCDKAKGL</sequence>
<proteinExistence type="predicted"/>
<dbReference type="AlphaFoldDB" id="A0A059F6S7"/>
<protein>
    <recommendedName>
        <fullName evidence="3">Lipoprotein</fullName>
    </recommendedName>
</protein>
<evidence type="ECO:0000313" key="2">
    <source>
        <dbReference type="Proteomes" id="UP000024816"/>
    </source>
</evidence>
<dbReference type="OrthoDB" id="7632237at2"/>
<dbReference type="EMBL" id="ARYJ01000016">
    <property type="protein sequence ID" value="KCZ83874.1"/>
    <property type="molecule type" value="Genomic_DNA"/>
</dbReference>
<organism evidence="1 2">
    <name type="scientific">Hyphomonas jannaschiana VP2</name>
    <dbReference type="NCBI Taxonomy" id="1280952"/>
    <lineage>
        <taxon>Bacteria</taxon>
        <taxon>Pseudomonadati</taxon>
        <taxon>Pseudomonadota</taxon>
        <taxon>Alphaproteobacteria</taxon>
        <taxon>Hyphomonadales</taxon>
        <taxon>Hyphomonadaceae</taxon>
        <taxon>Hyphomonas</taxon>
    </lineage>
</organism>
<evidence type="ECO:0000313" key="1">
    <source>
        <dbReference type="EMBL" id="KCZ83874.1"/>
    </source>
</evidence>
<keyword evidence="2" id="KW-1185">Reference proteome</keyword>
<evidence type="ECO:0008006" key="3">
    <source>
        <dbReference type="Google" id="ProtNLM"/>
    </source>
</evidence>
<gene>
    <name evidence="1" type="ORF">HJA_16325</name>
</gene>
<accession>A0A059F6S7</accession>
<dbReference type="STRING" id="1280952.HJA_16325"/>
<reference evidence="1 2" key="1">
    <citation type="journal article" date="2014" name="Antonie Van Leeuwenhoek">
        <title>Hyphomonas beringensis sp. nov. and Hyphomonas chukchiensis sp. nov., isolated from surface seawater of the Bering Sea and Chukchi Sea.</title>
        <authorList>
            <person name="Li C."/>
            <person name="Lai Q."/>
            <person name="Li G."/>
            <person name="Dong C."/>
            <person name="Wang J."/>
            <person name="Liao Y."/>
            <person name="Shao Z."/>
        </authorList>
    </citation>
    <scope>NUCLEOTIDE SEQUENCE [LARGE SCALE GENOMIC DNA]</scope>
    <source>
        <strain evidence="1 2">VP2</strain>
    </source>
</reference>
<dbReference type="Proteomes" id="UP000024816">
    <property type="component" value="Unassembled WGS sequence"/>
</dbReference>
<comment type="caution">
    <text evidence="1">The sequence shown here is derived from an EMBL/GenBank/DDBJ whole genome shotgun (WGS) entry which is preliminary data.</text>
</comment>
<dbReference type="PROSITE" id="PS51257">
    <property type="entry name" value="PROKAR_LIPOPROTEIN"/>
    <property type="match status" value="1"/>
</dbReference>